<dbReference type="Proteomes" id="UP001341840">
    <property type="component" value="Unassembled WGS sequence"/>
</dbReference>
<accession>A0ABU6UYZ3</accession>
<keyword evidence="3" id="KW-1185">Reference proteome</keyword>
<evidence type="ECO:0000313" key="2">
    <source>
        <dbReference type="EMBL" id="MED6166552.1"/>
    </source>
</evidence>
<feature type="region of interest" description="Disordered" evidence="1">
    <location>
        <begin position="36"/>
        <end position="55"/>
    </location>
</feature>
<name>A0ABU6UYZ3_9FABA</name>
<organism evidence="2 3">
    <name type="scientific">Stylosanthes scabra</name>
    <dbReference type="NCBI Taxonomy" id="79078"/>
    <lineage>
        <taxon>Eukaryota</taxon>
        <taxon>Viridiplantae</taxon>
        <taxon>Streptophyta</taxon>
        <taxon>Embryophyta</taxon>
        <taxon>Tracheophyta</taxon>
        <taxon>Spermatophyta</taxon>
        <taxon>Magnoliopsida</taxon>
        <taxon>eudicotyledons</taxon>
        <taxon>Gunneridae</taxon>
        <taxon>Pentapetalae</taxon>
        <taxon>rosids</taxon>
        <taxon>fabids</taxon>
        <taxon>Fabales</taxon>
        <taxon>Fabaceae</taxon>
        <taxon>Papilionoideae</taxon>
        <taxon>50 kb inversion clade</taxon>
        <taxon>dalbergioids sensu lato</taxon>
        <taxon>Dalbergieae</taxon>
        <taxon>Pterocarpus clade</taxon>
        <taxon>Stylosanthes</taxon>
    </lineage>
</organism>
<feature type="non-terminal residue" evidence="2">
    <location>
        <position position="1"/>
    </location>
</feature>
<protein>
    <submittedName>
        <fullName evidence="2">Uncharacterized protein</fullName>
    </submittedName>
</protein>
<evidence type="ECO:0000313" key="3">
    <source>
        <dbReference type="Proteomes" id="UP001341840"/>
    </source>
</evidence>
<proteinExistence type="predicted"/>
<gene>
    <name evidence="2" type="ORF">PIB30_110465</name>
</gene>
<feature type="non-terminal residue" evidence="2">
    <location>
        <position position="55"/>
    </location>
</feature>
<sequence>IEVFEDKSHIWDPHHFLFKTHRLFFIIMVRTKKTAKRGREQEIAMEEPSQDNPMA</sequence>
<dbReference type="EMBL" id="JASCZI010127103">
    <property type="protein sequence ID" value="MED6166552.1"/>
    <property type="molecule type" value="Genomic_DNA"/>
</dbReference>
<reference evidence="2 3" key="1">
    <citation type="journal article" date="2023" name="Plants (Basel)">
        <title>Bridging the Gap: Combining Genomics and Transcriptomics Approaches to Understand Stylosanthes scabra, an Orphan Legume from the Brazilian Caatinga.</title>
        <authorList>
            <person name="Ferreira-Neto J.R.C."/>
            <person name="da Silva M.D."/>
            <person name="Binneck E."/>
            <person name="de Melo N.F."/>
            <person name="da Silva R.H."/>
            <person name="de Melo A.L.T.M."/>
            <person name="Pandolfi V."/>
            <person name="Bustamante F.O."/>
            <person name="Brasileiro-Vidal A.C."/>
            <person name="Benko-Iseppon A.M."/>
        </authorList>
    </citation>
    <scope>NUCLEOTIDE SEQUENCE [LARGE SCALE GENOMIC DNA]</scope>
    <source>
        <tissue evidence="2">Leaves</tissue>
    </source>
</reference>
<comment type="caution">
    <text evidence="2">The sequence shown here is derived from an EMBL/GenBank/DDBJ whole genome shotgun (WGS) entry which is preliminary data.</text>
</comment>
<evidence type="ECO:0000256" key="1">
    <source>
        <dbReference type="SAM" id="MobiDB-lite"/>
    </source>
</evidence>